<evidence type="ECO:0000313" key="4">
    <source>
        <dbReference type="Proteomes" id="UP000237347"/>
    </source>
</evidence>
<proteinExistence type="predicted"/>
<dbReference type="PROSITE" id="PS51485">
    <property type="entry name" value="PHYTOCYANIN"/>
    <property type="match status" value="1"/>
</dbReference>
<keyword evidence="1" id="KW-0732">Signal</keyword>
<keyword evidence="4" id="KW-1185">Reference proteome</keyword>
<organism evidence="3 4">
    <name type="scientific">Quercus suber</name>
    <name type="common">Cork oak</name>
    <dbReference type="NCBI Taxonomy" id="58331"/>
    <lineage>
        <taxon>Eukaryota</taxon>
        <taxon>Viridiplantae</taxon>
        <taxon>Streptophyta</taxon>
        <taxon>Embryophyta</taxon>
        <taxon>Tracheophyta</taxon>
        <taxon>Spermatophyta</taxon>
        <taxon>Magnoliopsida</taxon>
        <taxon>eudicotyledons</taxon>
        <taxon>Gunneridae</taxon>
        <taxon>Pentapetalae</taxon>
        <taxon>rosids</taxon>
        <taxon>fabids</taxon>
        <taxon>Fagales</taxon>
        <taxon>Fagaceae</taxon>
        <taxon>Quercus</taxon>
    </lineage>
</organism>
<comment type="caution">
    <text evidence="3">The sequence shown here is derived from an EMBL/GenBank/DDBJ whole genome shotgun (WGS) entry which is preliminary data.</text>
</comment>
<dbReference type="PANTHER" id="PTHR34052:SF1">
    <property type="entry name" value="OS06G0216700 PROTEIN"/>
    <property type="match status" value="1"/>
</dbReference>
<dbReference type="InterPro" id="IPR003245">
    <property type="entry name" value="Phytocyanin_dom"/>
</dbReference>
<feature type="chain" id="PRO_5043620377" description="Phytocyanin domain-containing protein" evidence="1">
    <location>
        <begin position="21"/>
        <end position="214"/>
    </location>
</feature>
<dbReference type="SUPFAM" id="SSF49503">
    <property type="entry name" value="Cupredoxins"/>
    <property type="match status" value="2"/>
</dbReference>
<gene>
    <name evidence="3" type="ORF">CFP56_040457</name>
</gene>
<feature type="signal peptide" evidence="1">
    <location>
        <begin position="1"/>
        <end position="20"/>
    </location>
</feature>
<dbReference type="Gene3D" id="2.60.40.420">
    <property type="entry name" value="Cupredoxins - blue copper proteins"/>
    <property type="match status" value="2"/>
</dbReference>
<reference evidence="3 4" key="1">
    <citation type="journal article" date="2018" name="Sci. Data">
        <title>The draft genome sequence of cork oak.</title>
        <authorList>
            <person name="Ramos A.M."/>
            <person name="Usie A."/>
            <person name="Barbosa P."/>
            <person name="Barros P.M."/>
            <person name="Capote T."/>
            <person name="Chaves I."/>
            <person name="Simoes F."/>
            <person name="Abreu I."/>
            <person name="Carrasquinho I."/>
            <person name="Faro C."/>
            <person name="Guimaraes J.B."/>
            <person name="Mendonca D."/>
            <person name="Nobrega F."/>
            <person name="Rodrigues L."/>
            <person name="Saibo N.J.M."/>
            <person name="Varela M.C."/>
            <person name="Egas C."/>
            <person name="Matos J."/>
            <person name="Miguel C.M."/>
            <person name="Oliveira M.M."/>
            <person name="Ricardo C.P."/>
            <person name="Goncalves S."/>
        </authorList>
    </citation>
    <scope>NUCLEOTIDE SEQUENCE [LARGE SCALE GENOMIC DNA]</scope>
    <source>
        <strain evidence="4">cv. HL8</strain>
    </source>
</reference>
<evidence type="ECO:0000313" key="3">
    <source>
        <dbReference type="EMBL" id="KAK7819297.1"/>
    </source>
</evidence>
<feature type="domain" description="Phytocyanin" evidence="2">
    <location>
        <begin position="37"/>
        <end position="212"/>
    </location>
</feature>
<dbReference type="InterPro" id="IPR008972">
    <property type="entry name" value="Cupredoxin"/>
</dbReference>
<accession>A0AAW0IY41</accession>
<protein>
    <recommendedName>
        <fullName evidence="2">Phytocyanin domain-containing protein</fullName>
    </recommendedName>
</protein>
<dbReference type="Proteomes" id="UP000237347">
    <property type="component" value="Unassembled WGS sequence"/>
</dbReference>
<dbReference type="AlphaFoldDB" id="A0AAW0IY41"/>
<dbReference type="EMBL" id="PKMF04000789">
    <property type="protein sequence ID" value="KAK7819297.1"/>
    <property type="molecule type" value="Genomic_DNA"/>
</dbReference>
<dbReference type="PANTHER" id="PTHR34052">
    <property type="entry name" value="GLYCINE-RICH PROTEIN-LIKE"/>
    <property type="match status" value="1"/>
</dbReference>
<evidence type="ECO:0000256" key="1">
    <source>
        <dbReference type="SAM" id="SignalP"/>
    </source>
</evidence>
<evidence type="ECO:0000259" key="2">
    <source>
        <dbReference type="PROSITE" id="PS51485"/>
    </source>
</evidence>
<name>A0AAW0IY41_QUESU</name>
<sequence length="214" mass="24165">MGFTITQGLMLVLLIASTMAVSIARPFENSINTQTSNKIIVGGSYHWNYGFNYIEWAIKHGPFYLNDTLVFKYDPPTPKTFPHSVYLLPNLQSFIKCDLKNAKRQANAKQGAGDGFEFVLKKSQPHYFACVFKYDPPTPKTFPHSVYLLPNLQSFIKCDLKNAKRQANAKQGAGDGFEFVLKKSQPHYFACGEHDGIHCLNGTMKFSVTPIEHY</sequence>
<dbReference type="GO" id="GO:0009055">
    <property type="term" value="F:electron transfer activity"/>
    <property type="evidence" value="ECO:0007669"/>
    <property type="project" value="InterPro"/>
</dbReference>